<keyword evidence="2" id="KW-1185">Reference proteome</keyword>
<reference evidence="1 2" key="1">
    <citation type="submission" date="2022-05" db="EMBL/GenBank/DDBJ databases">
        <title>Diverse viruses of marine archaea discovered using metagenomics.</title>
        <authorList>
            <person name="Zhou Y."/>
        </authorList>
    </citation>
    <scope>NUCLEOTIDE SEQUENCE [LARGE SCALE GENOMIC DNA]</scope>
    <source>
        <strain evidence="1">YSH_1032793</strain>
    </source>
</reference>
<evidence type="ECO:0000313" key="2">
    <source>
        <dbReference type="Proteomes" id="UP001156951"/>
    </source>
</evidence>
<sequence>MTAIKENVSKLLSIIRSEKEIGVESLVLKAGISPSTYERYKKYIPLLANDVSYNESLRIWTVK</sequence>
<proteinExistence type="predicted"/>
<organism evidence="1 2">
    <name type="scientific">Nitrososphaeria virus YSH_1032793</name>
    <dbReference type="NCBI Taxonomy" id="3071320"/>
    <lineage>
        <taxon>Viruses</taxon>
        <taxon>Duplodnaviria</taxon>
        <taxon>Heunggongvirae</taxon>
        <taxon>Uroviricota</taxon>
        <taxon>Caudoviricetes</taxon>
        <taxon>Juravirales</taxon>
        <taxon>Yanlukaviridae</taxon>
        <taxon>Sweetvirus</taxon>
        <taxon>Sweetvirus yangshanense</taxon>
    </lineage>
</organism>
<dbReference type="EMBL" id="ON649698">
    <property type="protein sequence ID" value="UVF62218.1"/>
    <property type="molecule type" value="Genomic_DNA"/>
</dbReference>
<accession>A0A976UAC0</accession>
<protein>
    <submittedName>
        <fullName evidence="1">Uncharacterized protein</fullName>
    </submittedName>
</protein>
<dbReference type="Proteomes" id="UP001156951">
    <property type="component" value="Segment"/>
</dbReference>
<evidence type="ECO:0000313" key="1">
    <source>
        <dbReference type="EMBL" id="UVF62218.1"/>
    </source>
</evidence>
<name>A0A976UAC0_9CAUD</name>